<feature type="region of interest" description="Disordered" evidence="1">
    <location>
        <begin position="59"/>
        <end position="92"/>
    </location>
</feature>
<gene>
    <name evidence="2" type="ORF">LVIROSA_LOCUS17313</name>
</gene>
<proteinExistence type="predicted"/>
<sequence length="187" mass="21034">MPPRQEPPTDVTPPCIREQLSILIAISTANVRHLHAIITQMVTINTLISIQTETMANLIPIPPPNQQPRPPTMLSPPLLPPPNSMPSTRSPQQQLTSLQPLKSKTIIGKIQPVTFDIQPSDQRFSGFIPLQTNLLDLEDEVNFKGEGIDTYYGPYRRPPPWPDPLKMLYIKNGSPFVILLQHFPQCH</sequence>
<accession>A0AAU9N2G9</accession>
<reference evidence="2 3" key="1">
    <citation type="submission" date="2022-01" db="EMBL/GenBank/DDBJ databases">
        <authorList>
            <person name="Xiong W."/>
            <person name="Schranz E."/>
        </authorList>
    </citation>
    <scope>NUCLEOTIDE SEQUENCE [LARGE SCALE GENOMIC DNA]</scope>
</reference>
<comment type="caution">
    <text evidence="2">The sequence shown here is derived from an EMBL/GenBank/DDBJ whole genome shotgun (WGS) entry which is preliminary data.</text>
</comment>
<evidence type="ECO:0000256" key="1">
    <source>
        <dbReference type="SAM" id="MobiDB-lite"/>
    </source>
</evidence>
<keyword evidence="3" id="KW-1185">Reference proteome</keyword>
<evidence type="ECO:0000313" key="3">
    <source>
        <dbReference type="Proteomes" id="UP001157418"/>
    </source>
</evidence>
<evidence type="ECO:0000313" key="2">
    <source>
        <dbReference type="EMBL" id="CAH1430549.1"/>
    </source>
</evidence>
<organism evidence="2 3">
    <name type="scientific">Lactuca virosa</name>
    <dbReference type="NCBI Taxonomy" id="75947"/>
    <lineage>
        <taxon>Eukaryota</taxon>
        <taxon>Viridiplantae</taxon>
        <taxon>Streptophyta</taxon>
        <taxon>Embryophyta</taxon>
        <taxon>Tracheophyta</taxon>
        <taxon>Spermatophyta</taxon>
        <taxon>Magnoliopsida</taxon>
        <taxon>eudicotyledons</taxon>
        <taxon>Gunneridae</taxon>
        <taxon>Pentapetalae</taxon>
        <taxon>asterids</taxon>
        <taxon>campanulids</taxon>
        <taxon>Asterales</taxon>
        <taxon>Asteraceae</taxon>
        <taxon>Cichorioideae</taxon>
        <taxon>Cichorieae</taxon>
        <taxon>Lactucinae</taxon>
        <taxon>Lactuca</taxon>
    </lineage>
</organism>
<feature type="compositionally biased region" description="Pro residues" evidence="1">
    <location>
        <begin position="60"/>
        <end position="84"/>
    </location>
</feature>
<dbReference type="Proteomes" id="UP001157418">
    <property type="component" value="Unassembled WGS sequence"/>
</dbReference>
<dbReference type="EMBL" id="CAKMRJ010003334">
    <property type="protein sequence ID" value="CAH1430549.1"/>
    <property type="molecule type" value="Genomic_DNA"/>
</dbReference>
<dbReference type="AlphaFoldDB" id="A0AAU9N2G9"/>
<name>A0AAU9N2G9_9ASTR</name>
<protein>
    <submittedName>
        <fullName evidence="2">Uncharacterized protein</fullName>
    </submittedName>
</protein>